<dbReference type="InterPro" id="IPR036425">
    <property type="entry name" value="MoaB/Mog-like_dom_sf"/>
</dbReference>
<evidence type="ECO:0000259" key="15">
    <source>
        <dbReference type="SMART" id="SM00852"/>
    </source>
</evidence>
<dbReference type="Proteomes" id="UP000887540">
    <property type="component" value="Unplaced"/>
</dbReference>
<dbReference type="PANTHER" id="PTHR23293:SF9">
    <property type="entry name" value="FAD SYNTHASE"/>
    <property type="match status" value="1"/>
</dbReference>
<dbReference type="WBParaSite" id="ACRNAN_scaffold1604.g24720.t1">
    <property type="protein sequence ID" value="ACRNAN_scaffold1604.g24720.t1"/>
    <property type="gene ID" value="ACRNAN_scaffold1604.g24720"/>
</dbReference>
<dbReference type="Pfam" id="PF24102">
    <property type="entry name" value="FLAD1_M"/>
    <property type="match status" value="1"/>
</dbReference>
<dbReference type="CDD" id="cd23948">
    <property type="entry name" value="FAD_synthase"/>
    <property type="match status" value="1"/>
</dbReference>
<evidence type="ECO:0000256" key="3">
    <source>
        <dbReference type="ARBA" id="ARBA00012393"/>
    </source>
</evidence>
<evidence type="ECO:0000313" key="17">
    <source>
        <dbReference type="WBParaSite" id="ACRNAN_scaffold1604.g24720.t1"/>
    </source>
</evidence>
<evidence type="ECO:0000256" key="11">
    <source>
        <dbReference type="ARBA" id="ARBA00031145"/>
    </source>
</evidence>
<evidence type="ECO:0000313" key="16">
    <source>
        <dbReference type="Proteomes" id="UP000887540"/>
    </source>
</evidence>
<dbReference type="GO" id="GO:0005524">
    <property type="term" value="F:ATP binding"/>
    <property type="evidence" value="ECO:0007669"/>
    <property type="project" value="UniProtKB-KW"/>
</dbReference>
<feature type="domain" description="MoaB/Mog" evidence="15">
    <location>
        <begin position="26"/>
        <end position="196"/>
    </location>
</feature>
<comment type="pathway">
    <text evidence="1">Cofactor biosynthesis; FAD biosynthesis; FAD from FMN: step 1/1.</text>
</comment>
<protein>
    <recommendedName>
        <fullName evidence="3">FAD synthase</fullName>
        <ecNumber evidence="3">2.7.7.2</ecNumber>
    </recommendedName>
    <alternativeName>
        <fullName evidence="11">FAD pyrophosphorylase</fullName>
    </alternativeName>
    <alternativeName>
        <fullName evidence="12">FMN adenylyltransferase</fullName>
    </alternativeName>
</protein>
<evidence type="ECO:0000256" key="6">
    <source>
        <dbReference type="ARBA" id="ARBA00022679"/>
    </source>
</evidence>
<evidence type="ECO:0000256" key="10">
    <source>
        <dbReference type="ARBA" id="ARBA00022840"/>
    </source>
</evidence>
<evidence type="ECO:0000256" key="4">
    <source>
        <dbReference type="ARBA" id="ARBA00022630"/>
    </source>
</evidence>
<dbReference type="InterPro" id="IPR056596">
    <property type="entry name" value="FLAD1_M"/>
</dbReference>
<reference evidence="17" key="1">
    <citation type="submission" date="2022-11" db="UniProtKB">
        <authorList>
            <consortium name="WormBaseParasite"/>
        </authorList>
    </citation>
    <scope>IDENTIFICATION</scope>
</reference>
<dbReference type="InterPro" id="IPR014729">
    <property type="entry name" value="Rossmann-like_a/b/a_fold"/>
</dbReference>
<evidence type="ECO:0000256" key="13">
    <source>
        <dbReference type="ARBA" id="ARBA00049494"/>
    </source>
</evidence>
<evidence type="ECO:0000256" key="12">
    <source>
        <dbReference type="ARBA" id="ARBA00031871"/>
    </source>
</evidence>
<evidence type="ECO:0000256" key="5">
    <source>
        <dbReference type="ARBA" id="ARBA00022643"/>
    </source>
</evidence>
<dbReference type="PANTHER" id="PTHR23293">
    <property type="entry name" value="FAD SYNTHETASE-RELATED FMN ADENYLYLTRANSFERASE"/>
    <property type="match status" value="1"/>
</dbReference>
<evidence type="ECO:0000256" key="2">
    <source>
        <dbReference type="ARBA" id="ARBA00007589"/>
    </source>
</evidence>
<evidence type="ECO:0000256" key="9">
    <source>
        <dbReference type="ARBA" id="ARBA00022827"/>
    </source>
</evidence>
<dbReference type="EC" id="2.7.7.2" evidence="3"/>
<dbReference type="Gene3D" id="3.40.980.10">
    <property type="entry name" value="MoaB/Mog-like domain"/>
    <property type="match status" value="1"/>
</dbReference>
<dbReference type="GO" id="GO:0003919">
    <property type="term" value="F:FMN adenylyltransferase activity"/>
    <property type="evidence" value="ECO:0007669"/>
    <property type="project" value="UniProtKB-EC"/>
</dbReference>
<evidence type="ECO:0000256" key="1">
    <source>
        <dbReference type="ARBA" id="ARBA00004726"/>
    </source>
</evidence>
<keyword evidence="5" id="KW-0288">FMN</keyword>
<dbReference type="SUPFAM" id="SSF53218">
    <property type="entry name" value="Molybdenum cofactor biosynthesis proteins"/>
    <property type="match status" value="1"/>
</dbReference>
<comment type="similarity">
    <text evidence="2">In the N-terminal section; belongs to the MoaB/Mog family.</text>
</comment>
<organism evidence="16 17">
    <name type="scientific">Acrobeloides nanus</name>
    <dbReference type="NCBI Taxonomy" id="290746"/>
    <lineage>
        <taxon>Eukaryota</taxon>
        <taxon>Metazoa</taxon>
        <taxon>Ecdysozoa</taxon>
        <taxon>Nematoda</taxon>
        <taxon>Chromadorea</taxon>
        <taxon>Rhabditida</taxon>
        <taxon>Tylenchina</taxon>
        <taxon>Cephalobomorpha</taxon>
        <taxon>Cephaloboidea</taxon>
        <taxon>Cephalobidae</taxon>
        <taxon>Acrobeloides</taxon>
    </lineage>
</organism>
<keyword evidence="6" id="KW-0808">Transferase</keyword>
<keyword evidence="8" id="KW-0547">Nucleotide-binding</keyword>
<name>A0A914CYT5_9BILA</name>
<keyword evidence="16" id="KW-1185">Reference proteome</keyword>
<dbReference type="SUPFAM" id="SSF52402">
    <property type="entry name" value="Adenine nucleotide alpha hydrolases-like"/>
    <property type="match status" value="1"/>
</dbReference>
<feature type="region of interest" description="Disordered" evidence="14">
    <location>
        <begin position="502"/>
        <end position="526"/>
    </location>
</feature>
<accession>A0A914CYT5</accession>
<dbReference type="AlphaFoldDB" id="A0A914CYT5"/>
<dbReference type="Pfam" id="PF01507">
    <property type="entry name" value="PAPS_reduct"/>
    <property type="match status" value="2"/>
</dbReference>
<keyword evidence="4" id="KW-0285">Flavoprotein</keyword>
<evidence type="ECO:0000256" key="8">
    <source>
        <dbReference type="ARBA" id="ARBA00022741"/>
    </source>
</evidence>
<dbReference type="InterPro" id="IPR002500">
    <property type="entry name" value="PAPS_reduct_dom"/>
</dbReference>
<dbReference type="Gene3D" id="3.40.50.620">
    <property type="entry name" value="HUPs"/>
    <property type="match status" value="1"/>
</dbReference>
<comment type="catalytic activity">
    <reaction evidence="13">
        <text>FMN + ATP + H(+) = FAD + diphosphate</text>
        <dbReference type="Rhea" id="RHEA:17237"/>
        <dbReference type="ChEBI" id="CHEBI:15378"/>
        <dbReference type="ChEBI" id="CHEBI:30616"/>
        <dbReference type="ChEBI" id="CHEBI:33019"/>
        <dbReference type="ChEBI" id="CHEBI:57692"/>
        <dbReference type="ChEBI" id="CHEBI:58210"/>
        <dbReference type="EC" id="2.7.7.2"/>
    </reaction>
</comment>
<proteinExistence type="inferred from homology"/>
<feature type="compositionally biased region" description="Basic and acidic residues" evidence="14">
    <location>
        <begin position="503"/>
        <end position="512"/>
    </location>
</feature>
<keyword evidence="7" id="KW-0548">Nucleotidyltransferase</keyword>
<dbReference type="Pfam" id="PF00994">
    <property type="entry name" value="MoCF_biosynth"/>
    <property type="match status" value="1"/>
</dbReference>
<dbReference type="CDD" id="cd00885">
    <property type="entry name" value="cinA"/>
    <property type="match status" value="1"/>
</dbReference>
<evidence type="ECO:0000256" key="7">
    <source>
        <dbReference type="ARBA" id="ARBA00022695"/>
    </source>
</evidence>
<keyword evidence="10" id="KW-0067">ATP-binding</keyword>
<dbReference type="GO" id="GO:0006747">
    <property type="term" value="P:FAD biosynthetic process"/>
    <property type="evidence" value="ECO:0007669"/>
    <property type="project" value="TreeGrafter"/>
</dbReference>
<sequence>MPYVLKSLLRHCSLTNLTMRKRTTAGIIVIGDEILKGSTNDTNSHFICKRLHNRGIDVKKITVVGDGVNEIADDVREFSNKYDIVFTTGGIGPTHDDRTFMGLAAAFDEELAVSKELKDVVIHYLKKAKFEEQEETIDKFCKIPKSANLLWGQVAKDKKYKNYPSIQIKNVISFPGVPKYCEQAFDQLEETLFPLKEYAPFFSKTLYLKTTEIHIHHNLTLIANKYESEGVTIGSYPVTDNSNYKTKFIVEAVDEEIGRKVIYDLKNAFKEYLTLYDEHSWEDSMKKYQKFRKNQPPEFASKLDDAMEILDKTFNEYPLEKIAISFNGGKDCTMMLHLVRVKLDEKFDPGTQIQGFHIICGDEFEELHSFILDVSKKYNIRMREVTGPMKSGLCQLKEEMPEITAVLMGCRSTDPRGAYMTGPCQWTDAEWPSFYRVCPLFDWTYSDIWKGLRGLSVPYCYLYDQGYTSLGDRAKTKPNPALRIPGKKEKYKPAYMLEEENLEREGRNEKDAQLSGTVTNGGIHKI</sequence>
<dbReference type="InterPro" id="IPR001453">
    <property type="entry name" value="MoaB/Mog_dom"/>
</dbReference>
<dbReference type="SMART" id="SM00852">
    <property type="entry name" value="MoCF_biosynth"/>
    <property type="match status" value="1"/>
</dbReference>
<evidence type="ECO:0000256" key="14">
    <source>
        <dbReference type="SAM" id="MobiDB-lite"/>
    </source>
</evidence>
<keyword evidence="9" id="KW-0274">FAD</keyword>